<sequence length="629" mass="68979">MPADEDKRLSREAAAAAPLLTDFRAQLDQRSLSDKEREVVARQAARLVDDVYVHQWQKRAMYGIDPSQRLRLLRRRLGQLSEAEFHNELQRIFTDLRDLHTLYVLPRPYVGKLATVGMLIEQCWDGGEPRWLVSHVRPDLVGDPKLVRGAEITHWNGAPIAVAVARNAEKEGGSNPPARLARGRERMTQRSLAVSQVPDEDWVDVRYSVGGEIHETRIPWRIVSVNDEITPTDGEAVATVDAGAEAAPTTGVAANVLAMDLRTEVVRQVKRALFAPPDIEAAEPTLIPNHRPDGELKARTITTAHGTFGHLRLYTFHMEDQDYNGFLAEIRRLLALMPRDGLILDVRGNGGGYVYAAEALMQYFTPRIVRPEPFQFVNTEATAALSTAVEWLAPWNASIGEAIETGAQYSTAIPFFTEDEVNDVGQLYHGPVVLVTDALCYSATDIFAAGFQDNEIGPVLGVEGNTGAGGATVWEHSDLVNRWPGGPFTALPRGARLRVSLLRTLRVGAHAGQPLEDLGVLPNELHQLTRRDLLEGNADLFDAAGALLAKRTPRQLDVEARPMGSLIELAVTTANLSSLDCYVDGRPVKSVAVPDGRRTVTVPAGEHVRLEGFDGTTLAAARTLRFAMA</sequence>
<dbReference type="PANTHER" id="PTHR32060">
    <property type="entry name" value="TAIL-SPECIFIC PROTEASE"/>
    <property type="match status" value="1"/>
</dbReference>
<proteinExistence type="predicted"/>
<gene>
    <name evidence="2" type="ORF">Pa4123_71350</name>
</gene>
<feature type="domain" description="Tail specific protease" evidence="1">
    <location>
        <begin position="308"/>
        <end position="479"/>
    </location>
</feature>
<dbReference type="PANTHER" id="PTHR32060:SF22">
    <property type="entry name" value="CARBOXYL-TERMINAL-PROCESSING PEPTIDASE 3, CHLOROPLASTIC"/>
    <property type="match status" value="1"/>
</dbReference>
<protein>
    <recommendedName>
        <fullName evidence="1">Tail specific protease domain-containing protein</fullName>
    </recommendedName>
</protein>
<dbReference type="Gene3D" id="3.90.226.10">
    <property type="entry name" value="2-enoyl-CoA Hydratase, Chain A, domain 1"/>
    <property type="match status" value="1"/>
</dbReference>
<dbReference type="Pfam" id="PF03572">
    <property type="entry name" value="Peptidase_S41"/>
    <property type="match status" value="1"/>
</dbReference>
<organism evidence="2 3">
    <name type="scientific">Phytohabitans aurantiacus</name>
    <dbReference type="NCBI Taxonomy" id="3016789"/>
    <lineage>
        <taxon>Bacteria</taxon>
        <taxon>Bacillati</taxon>
        <taxon>Actinomycetota</taxon>
        <taxon>Actinomycetes</taxon>
        <taxon>Micromonosporales</taxon>
        <taxon>Micromonosporaceae</taxon>
    </lineage>
</organism>
<keyword evidence="3" id="KW-1185">Reference proteome</keyword>
<name>A0ABQ5R649_9ACTN</name>
<accession>A0ABQ5R649</accession>
<dbReference type="InterPro" id="IPR029045">
    <property type="entry name" value="ClpP/crotonase-like_dom_sf"/>
</dbReference>
<dbReference type="EMBL" id="BSDI01000051">
    <property type="protein sequence ID" value="GLI01858.1"/>
    <property type="molecule type" value="Genomic_DNA"/>
</dbReference>
<reference evidence="2" key="1">
    <citation type="submission" date="2022-12" db="EMBL/GenBank/DDBJ databases">
        <title>New Phytohabitans aurantiacus sp. RD004123 nov., an actinomycete isolated from soil.</title>
        <authorList>
            <person name="Triningsih D.W."/>
            <person name="Harunari E."/>
            <person name="Igarashi Y."/>
        </authorList>
    </citation>
    <scope>NUCLEOTIDE SEQUENCE</scope>
    <source>
        <strain evidence="2">RD004123</strain>
    </source>
</reference>
<evidence type="ECO:0000259" key="1">
    <source>
        <dbReference type="Pfam" id="PF03572"/>
    </source>
</evidence>
<evidence type="ECO:0000313" key="3">
    <source>
        <dbReference type="Proteomes" id="UP001144280"/>
    </source>
</evidence>
<dbReference type="SUPFAM" id="SSF52096">
    <property type="entry name" value="ClpP/crotonase"/>
    <property type="match status" value="1"/>
</dbReference>
<dbReference type="RefSeq" id="WP_281903237.1">
    <property type="nucleotide sequence ID" value="NZ_BSDI01000051.1"/>
</dbReference>
<evidence type="ECO:0000313" key="2">
    <source>
        <dbReference type="EMBL" id="GLI01858.1"/>
    </source>
</evidence>
<dbReference type="Proteomes" id="UP001144280">
    <property type="component" value="Unassembled WGS sequence"/>
</dbReference>
<comment type="caution">
    <text evidence="2">The sequence shown here is derived from an EMBL/GenBank/DDBJ whole genome shotgun (WGS) entry which is preliminary data.</text>
</comment>
<dbReference type="InterPro" id="IPR005151">
    <property type="entry name" value="Tail-specific_protease"/>
</dbReference>